<reference evidence="1" key="1">
    <citation type="submission" date="2020-07" db="EMBL/GenBank/DDBJ databases">
        <authorList>
            <person name="Lin J."/>
        </authorList>
    </citation>
    <scope>NUCLEOTIDE SEQUENCE</scope>
</reference>
<dbReference type="AlphaFoldDB" id="A0A6V7PG90"/>
<dbReference type="SUPFAM" id="SSF52058">
    <property type="entry name" value="L domain-like"/>
    <property type="match status" value="1"/>
</dbReference>
<protein>
    <submittedName>
        <fullName evidence="1">Uncharacterized protein</fullName>
    </submittedName>
</protein>
<gene>
    <name evidence="1" type="ORF">CB5_LOCUS13100</name>
</gene>
<proteinExistence type="predicted"/>
<dbReference type="Gene3D" id="3.80.10.10">
    <property type="entry name" value="Ribonuclease Inhibitor"/>
    <property type="match status" value="1"/>
</dbReference>
<dbReference type="InterPro" id="IPR032675">
    <property type="entry name" value="LRR_dom_sf"/>
</dbReference>
<accession>A0A6V7PG90</accession>
<name>A0A6V7PG90_ANACO</name>
<evidence type="ECO:0000313" key="1">
    <source>
        <dbReference type="EMBL" id="CAD1829889.1"/>
    </source>
</evidence>
<organism evidence="1">
    <name type="scientific">Ananas comosus var. bracteatus</name>
    <name type="common">red pineapple</name>
    <dbReference type="NCBI Taxonomy" id="296719"/>
    <lineage>
        <taxon>Eukaryota</taxon>
        <taxon>Viridiplantae</taxon>
        <taxon>Streptophyta</taxon>
        <taxon>Embryophyta</taxon>
        <taxon>Tracheophyta</taxon>
        <taxon>Spermatophyta</taxon>
        <taxon>Magnoliopsida</taxon>
        <taxon>Liliopsida</taxon>
        <taxon>Poales</taxon>
        <taxon>Bromeliaceae</taxon>
        <taxon>Bromelioideae</taxon>
        <taxon>Ananas</taxon>
    </lineage>
</organism>
<sequence length="145" mass="16486">MGLPKLTHAETKLGRLIRRFYTNAPSLLYMLLAEKALASLWYLCIHKFNKESFRTEEEQVFQHLTSLESLVFESCSLMTLPNNLKGLSSLGMLRIINCPNHVIAVSAEITFLAQLSTLHSRVEEAMLRASWPSFMKNSAHPYSIT</sequence>
<dbReference type="EMBL" id="LR862130">
    <property type="protein sequence ID" value="CAD1829889.1"/>
    <property type="molecule type" value="Genomic_DNA"/>
</dbReference>